<keyword evidence="16" id="KW-1185">Reference proteome</keyword>
<evidence type="ECO:0000313" key="15">
    <source>
        <dbReference type="EMBL" id="QBQ56009.1"/>
    </source>
</evidence>
<keyword evidence="11" id="KW-0407">Ion channel</keyword>
<dbReference type="InterPro" id="IPR028325">
    <property type="entry name" value="VG_K_chnl"/>
</dbReference>
<evidence type="ECO:0000256" key="1">
    <source>
        <dbReference type="ARBA" id="ARBA00004141"/>
    </source>
</evidence>
<keyword evidence="3" id="KW-0633">Potassium transport</keyword>
<sequence>MSDEGTNENPDAKSTDAEELKRERSELLQRLESWLETPMLVLAFVWLALLIVELVRGESLLFYFLGTTIWVIFIIDFAVKLVLAPDKLVYLKGNWLTAISLLLPALRIFRVFRAFRLLRLARAGRGLRLVRVLSSMNRGMKALGASLSRRGFGYVIALTVLVTFAGAAGMYAFENEAPGGPNSYGESLWWTAMIMTTMGSEYWPQTVEGRVLCVFLALYAFGVFGYVTAALATFFVGRDADNSDAEVAGTKQLAAVRDEVSALRDEIRALSRQPPEL</sequence>
<dbReference type="GO" id="GO:0001508">
    <property type="term" value="P:action potential"/>
    <property type="evidence" value="ECO:0007669"/>
    <property type="project" value="TreeGrafter"/>
</dbReference>
<comment type="subcellular location">
    <subcellularLocation>
        <location evidence="1">Membrane</location>
        <topology evidence="1">Multi-pass membrane protein</topology>
    </subcellularLocation>
</comment>
<protein>
    <submittedName>
        <fullName evidence="15">Ion transporter</fullName>
    </submittedName>
</protein>
<organism evidence="15 16">
    <name type="scientific">Nitrosococcus wardiae</name>
    <dbReference type="NCBI Taxonomy" id="1814290"/>
    <lineage>
        <taxon>Bacteria</taxon>
        <taxon>Pseudomonadati</taxon>
        <taxon>Pseudomonadota</taxon>
        <taxon>Gammaproteobacteria</taxon>
        <taxon>Chromatiales</taxon>
        <taxon>Chromatiaceae</taxon>
        <taxon>Nitrosococcus</taxon>
    </lineage>
</organism>
<dbReference type="Pfam" id="PF00520">
    <property type="entry name" value="Ion_trans"/>
    <property type="match status" value="1"/>
</dbReference>
<dbReference type="InterPro" id="IPR005821">
    <property type="entry name" value="Ion_trans_dom"/>
</dbReference>
<keyword evidence="7" id="KW-0630">Potassium</keyword>
<evidence type="ECO:0000256" key="12">
    <source>
        <dbReference type="SAM" id="MobiDB-lite"/>
    </source>
</evidence>
<evidence type="ECO:0000256" key="2">
    <source>
        <dbReference type="ARBA" id="ARBA00022448"/>
    </source>
</evidence>
<reference evidence="15 16" key="1">
    <citation type="submission" date="2019-03" db="EMBL/GenBank/DDBJ databases">
        <title>The genome sequence of Nitrosococcus wardiae strain D1FHST reveals the archetypal metabolic capacity of ammonia-oxidizing Gammaproteobacteria.</title>
        <authorList>
            <person name="Wang L."/>
            <person name="Lim C.K."/>
            <person name="Hanson T.E."/>
            <person name="Dang H."/>
            <person name="Klotz M.G."/>
        </authorList>
    </citation>
    <scope>NUCLEOTIDE SEQUENCE [LARGE SCALE GENOMIC DNA]</scope>
    <source>
        <strain evidence="15 16">D1FHS</strain>
    </source>
</reference>
<evidence type="ECO:0000256" key="6">
    <source>
        <dbReference type="ARBA" id="ARBA00022882"/>
    </source>
</evidence>
<accession>A0A4P7C2P7</accession>
<proteinExistence type="predicted"/>
<evidence type="ECO:0000256" key="13">
    <source>
        <dbReference type="SAM" id="Phobius"/>
    </source>
</evidence>
<feature type="compositionally biased region" description="Basic and acidic residues" evidence="12">
    <location>
        <begin position="10"/>
        <end position="20"/>
    </location>
</feature>
<feature type="transmembrane region" description="Helical" evidence="13">
    <location>
        <begin position="95"/>
        <end position="112"/>
    </location>
</feature>
<evidence type="ECO:0000256" key="3">
    <source>
        <dbReference type="ARBA" id="ARBA00022538"/>
    </source>
</evidence>
<dbReference type="Gene3D" id="1.20.5.110">
    <property type="match status" value="1"/>
</dbReference>
<feature type="region of interest" description="Disordered" evidence="12">
    <location>
        <begin position="1"/>
        <end position="20"/>
    </location>
</feature>
<keyword evidence="2" id="KW-0813">Transport</keyword>
<feature type="domain" description="Ion transport" evidence="14">
    <location>
        <begin position="37"/>
        <end position="229"/>
    </location>
</feature>
<evidence type="ECO:0000256" key="11">
    <source>
        <dbReference type="ARBA" id="ARBA00023303"/>
    </source>
</evidence>
<evidence type="ECO:0000256" key="4">
    <source>
        <dbReference type="ARBA" id="ARBA00022692"/>
    </source>
</evidence>
<evidence type="ECO:0000256" key="8">
    <source>
        <dbReference type="ARBA" id="ARBA00022989"/>
    </source>
</evidence>
<feature type="transmembrane region" description="Helical" evidence="13">
    <location>
        <begin position="37"/>
        <end position="55"/>
    </location>
</feature>
<feature type="transmembrane region" description="Helical" evidence="13">
    <location>
        <begin position="62"/>
        <end position="83"/>
    </location>
</feature>
<feature type="transmembrane region" description="Helical" evidence="13">
    <location>
        <begin position="151"/>
        <end position="173"/>
    </location>
</feature>
<gene>
    <name evidence="15" type="ORF">E3U44_16945</name>
</gene>
<dbReference type="SUPFAM" id="SSF81324">
    <property type="entry name" value="Voltage-gated potassium channels"/>
    <property type="match status" value="1"/>
</dbReference>
<dbReference type="InterPro" id="IPR027359">
    <property type="entry name" value="Volt_channel_dom_sf"/>
</dbReference>
<dbReference type="EMBL" id="CP038033">
    <property type="protein sequence ID" value="QBQ56009.1"/>
    <property type="molecule type" value="Genomic_DNA"/>
</dbReference>
<dbReference type="AlphaFoldDB" id="A0A4P7C2P7"/>
<name>A0A4P7C2P7_9GAMM</name>
<evidence type="ECO:0000256" key="9">
    <source>
        <dbReference type="ARBA" id="ARBA00023065"/>
    </source>
</evidence>
<feature type="transmembrane region" description="Helical" evidence="13">
    <location>
        <begin position="188"/>
        <end position="204"/>
    </location>
</feature>
<dbReference type="Gene3D" id="1.10.287.70">
    <property type="match status" value="1"/>
</dbReference>
<dbReference type="RefSeq" id="WP_134359263.1">
    <property type="nucleotide sequence ID" value="NZ_CP038033.1"/>
</dbReference>
<dbReference type="OrthoDB" id="9799090at2"/>
<dbReference type="Proteomes" id="UP000294325">
    <property type="component" value="Chromosome"/>
</dbReference>
<dbReference type="GO" id="GO:0005249">
    <property type="term" value="F:voltage-gated potassium channel activity"/>
    <property type="evidence" value="ECO:0007669"/>
    <property type="project" value="InterPro"/>
</dbReference>
<dbReference type="GO" id="GO:0008076">
    <property type="term" value="C:voltage-gated potassium channel complex"/>
    <property type="evidence" value="ECO:0007669"/>
    <property type="project" value="InterPro"/>
</dbReference>
<dbReference type="Gene3D" id="1.20.120.350">
    <property type="entry name" value="Voltage-gated potassium channels. Chain C"/>
    <property type="match status" value="1"/>
</dbReference>
<dbReference type="PANTHER" id="PTHR11537">
    <property type="entry name" value="VOLTAGE-GATED POTASSIUM CHANNEL"/>
    <property type="match status" value="1"/>
</dbReference>
<evidence type="ECO:0000256" key="5">
    <source>
        <dbReference type="ARBA" id="ARBA00022826"/>
    </source>
</evidence>
<keyword evidence="6" id="KW-0851">Voltage-gated channel</keyword>
<keyword evidence="5" id="KW-0631">Potassium channel</keyword>
<evidence type="ECO:0000256" key="10">
    <source>
        <dbReference type="ARBA" id="ARBA00023136"/>
    </source>
</evidence>
<feature type="transmembrane region" description="Helical" evidence="13">
    <location>
        <begin position="211"/>
        <end position="236"/>
    </location>
</feature>
<keyword evidence="9" id="KW-0406">Ion transport</keyword>
<dbReference type="PANTHER" id="PTHR11537:SF254">
    <property type="entry name" value="POTASSIUM VOLTAGE-GATED CHANNEL PROTEIN SHAB"/>
    <property type="match status" value="1"/>
</dbReference>
<evidence type="ECO:0000259" key="14">
    <source>
        <dbReference type="Pfam" id="PF00520"/>
    </source>
</evidence>
<keyword evidence="8 13" id="KW-1133">Transmembrane helix</keyword>
<keyword evidence="10 13" id="KW-0472">Membrane</keyword>
<evidence type="ECO:0000256" key="7">
    <source>
        <dbReference type="ARBA" id="ARBA00022958"/>
    </source>
</evidence>
<keyword evidence="4 13" id="KW-0812">Transmembrane</keyword>
<dbReference type="KEGG" id="nwr:E3U44_16945"/>
<evidence type="ECO:0000313" key="16">
    <source>
        <dbReference type="Proteomes" id="UP000294325"/>
    </source>
</evidence>